<evidence type="ECO:0000313" key="2">
    <source>
        <dbReference type="Proteomes" id="UP000230002"/>
    </source>
</evidence>
<proteinExistence type="predicted"/>
<comment type="caution">
    <text evidence="1">The sequence shown here is derived from an EMBL/GenBank/DDBJ whole genome shotgun (WGS) entry which is preliminary data.</text>
</comment>
<organism evidence="1 2">
    <name type="scientific">Ganoderma sinense ZZ0214-1</name>
    <dbReference type="NCBI Taxonomy" id="1077348"/>
    <lineage>
        <taxon>Eukaryota</taxon>
        <taxon>Fungi</taxon>
        <taxon>Dikarya</taxon>
        <taxon>Basidiomycota</taxon>
        <taxon>Agaricomycotina</taxon>
        <taxon>Agaricomycetes</taxon>
        <taxon>Polyporales</taxon>
        <taxon>Polyporaceae</taxon>
        <taxon>Ganoderma</taxon>
    </lineage>
</organism>
<gene>
    <name evidence="1" type="ORF">GSI_09775</name>
</gene>
<accession>A0A2G8S301</accession>
<dbReference type="EMBL" id="AYKW01000028">
    <property type="protein sequence ID" value="PIL28124.1"/>
    <property type="molecule type" value="Genomic_DNA"/>
</dbReference>
<dbReference type="InterPro" id="IPR021109">
    <property type="entry name" value="Peptidase_aspartic_dom_sf"/>
</dbReference>
<evidence type="ECO:0000313" key="1">
    <source>
        <dbReference type="EMBL" id="PIL28124.1"/>
    </source>
</evidence>
<dbReference type="Proteomes" id="UP000230002">
    <property type="component" value="Unassembled WGS sequence"/>
</dbReference>
<keyword evidence="2" id="KW-1185">Reference proteome</keyword>
<name>A0A2G8S301_9APHY</name>
<dbReference type="SUPFAM" id="SSF50630">
    <property type="entry name" value="Acid proteases"/>
    <property type="match status" value="1"/>
</dbReference>
<dbReference type="AlphaFoldDB" id="A0A2G8S301"/>
<dbReference type="OrthoDB" id="2758843at2759"/>
<protein>
    <submittedName>
        <fullName evidence="1">Uncharacterized protein</fullName>
    </submittedName>
</protein>
<reference evidence="1 2" key="1">
    <citation type="journal article" date="2015" name="Sci. Rep.">
        <title>Chromosome-level genome map provides insights into diverse defense mechanisms in the medicinal fungus Ganoderma sinense.</title>
        <authorList>
            <person name="Zhu Y."/>
            <person name="Xu J."/>
            <person name="Sun C."/>
            <person name="Zhou S."/>
            <person name="Xu H."/>
            <person name="Nelson D.R."/>
            <person name="Qian J."/>
            <person name="Song J."/>
            <person name="Luo H."/>
            <person name="Xiang L."/>
            <person name="Li Y."/>
            <person name="Xu Z."/>
            <person name="Ji A."/>
            <person name="Wang L."/>
            <person name="Lu S."/>
            <person name="Hayward A."/>
            <person name="Sun W."/>
            <person name="Li X."/>
            <person name="Schwartz D.C."/>
            <person name="Wang Y."/>
            <person name="Chen S."/>
        </authorList>
    </citation>
    <scope>NUCLEOTIDE SEQUENCE [LARGE SCALE GENOMIC DNA]</scope>
    <source>
        <strain evidence="1 2">ZZ0214-1</strain>
    </source>
</reference>
<sequence>MSRWSARPYRWPYPSTRWTSYDGISWDSDYSPQSISLYRSSLRSIMDSESREFKTSPLTPTREDFVLDNNRGQHAELEVREESDQDQMLHPRRGVNSLDSRASGTVDHLWMRAIGWRLSDMRGMGYLAKMGIAAEDFDLKNADTKGLKFVELLPDTCSHLAWSLGANSCKIAYYDERTLPEIELNDAPPVHSTEAKRTRIKLTEWTDGPTTNGRVSNPSLNCVIETNVKASFLNGLQDTLPIPRNDSFTMYSTVRPHPSYSLGKRVQSWVAFSGWPSSEKPAFSRNIPVHPNSCKHHCCQWSVTLLSIEFLRCDEDTHTNNILHREEYQHGLELLVDSGSSTSELPYQTINAVHTSVFHNANPLPPTSSDHRPTYDVPEDFPMDLHRVRLVFQGERGQEDVAVFAPFKHFVCTRDLGMWPHNVEACPWRGIIFAAHRDTPFGVLGLNFFQTMFLSFHIGKGSDEPNHYLRMSPQEEEVEMYQVHYPRSWDSD</sequence>